<dbReference type="InterPro" id="IPR015424">
    <property type="entry name" value="PyrdxlP-dep_Trfase"/>
</dbReference>
<dbReference type="NCBIfam" id="NF003764">
    <property type="entry name" value="PRK05355.1"/>
    <property type="match status" value="1"/>
</dbReference>
<comment type="subcellular location">
    <subcellularLocation>
        <location evidence="12">Cytoplasm</location>
    </subcellularLocation>
</comment>
<keyword evidence="4 12" id="KW-0032">Aminotransferase</keyword>
<evidence type="ECO:0000256" key="3">
    <source>
        <dbReference type="ARBA" id="ARBA00006904"/>
    </source>
</evidence>
<dbReference type="GO" id="GO:0005737">
    <property type="term" value="C:cytoplasm"/>
    <property type="evidence" value="ECO:0007669"/>
    <property type="project" value="UniProtKB-SubCell"/>
</dbReference>
<proteinExistence type="inferred from homology"/>
<comment type="caution">
    <text evidence="12">Lacks conserved residue(s) required for the propagation of feature annotation.</text>
</comment>
<comment type="catalytic activity">
    <reaction evidence="10 12">
        <text>4-(phosphooxy)-L-threonine + 2-oxoglutarate = (R)-3-hydroxy-2-oxo-4-phosphooxybutanoate + L-glutamate</text>
        <dbReference type="Rhea" id="RHEA:16573"/>
        <dbReference type="ChEBI" id="CHEBI:16810"/>
        <dbReference type="ChEBI" id="CHEBI:29985"/>
        <dbReference type="ChEBI" id="CHEBI:58452"/>
        <dbReference type="ChEBI" id="CHEBI:58538"/>
        <dbReference type="EC" id="2.6.1.52"/>
    </reaction>
</comment>
<dbReference type="Gene3D" id="3.40.640.10">
    <property type="entry name" value="Type I PLP-dependent aspartate aminotransferase-like (Major domain)"/>
    <property type="match status" value="1"/>
</dbReference>
<feature type="modified residue" description="N6-(pyridoxal phosphate)lysine" evidence="12">
    <location>
        <position position="184"/>
    </location>
</feature>
<keyword evidence="6 12" id="KW-0808">Transferase</keyword>
<keyword evidence="9 12" id="KW-0718">Serine biosynthesis</keyword>
<dbReference type="Pfam" id="PF00266">
    <property type="entry name" value="Aminotran_5"/>
    <property type="match status" value="1"/>
</dbReference>
<dbReference type="AlphaFoldDB" id="A0A0W0WZY1"/>
<dbReference type="InterPro" id="IPR015421">
    <property type="entry name" value="PyrdxlP-dep_Trfase_major"/>
</dbReference>
<accession>A0A0W0WZY1</accession>
<comment type="pathway">
    <text evidence="2 12 13">Amino-acid biosynthesis; L-serine biosynthesis; L-serine from 3-phospho-D-glycerate: step 2/3.</text>
</comment>
<dbReference type="PROSITE" id="PS00595">
    <property type="entry name" value="AA_TRANSFER_CLASS_5"/>
    <property type="match status" value="1"/>
</dbReference>
<evidence type="ECO:0000256" key="13">
    <source>
        <dbReference type="RuleBase" id="RU004505"/>
    </source>
</evidence>
<comment type="cofactor">
    <cofactor evidence="12">
        <name>pyridoxal 5'-phosphate</name>
        <dbReference type="ChEBI" id="CHEBI:597326"/>
    </cofactor>
    <text evidence="12">Binds 1 pyridoxal phosphate per subunit.</text>
</comment>
<dbReference type="Proteomes" id="UP000054858">
    <property type="component" value="Unassembled WGS sequence"/>
</dbReference>
<keyword evidence="8 12" id="KW-0664">Pyridoxine biosynthesis</keyword>
<feature type="binding site" evidence="12">
    <location>
        <position position="140"/>
    </location>
    <ligand>
        <name>pyridoxal 5'-phosphate</name>
        <dbReference type="ChEBI" id="CHEBI:597326"/>
    </ligand>
</feature>
<dbReference type="GO" id="GO:0004648">
    <property type="term" value="F:O-phospho-L-serine:2-oxoglutarate aminotransferase activity"/>
    <property type="evidence" value="ECO:0007669"/>
    <property type="project" value="UniProtKB-UniRule"/>
</dbReference>
<evidence type="ECO:0000256" key="9">
    <source>
        <dbReference type="ARBA" id="ARBA00023299"/>
    </source>
</evidence>
<evidence type="ECO:0000256" key="1">
    <source>
        <dbReference type="ARBA" id="ARBA00004915"/>
    </source>
</evidence>
<evidence type="ECO:0000256" key="6">
    <source>
        <dbReference type="ARBA" id="ARBA00022679"/>
    </source>
</evidence>
<keyword evidence="5 12" id="KW-0028">Amino-acid biosynthesis</keyword>
<dbReference type="FunFam" id="3.90.1150.10:FF:000006">
    <property type="entry name" value="Phosphoserine aminotransferase"/>
    <property type="match status" value="1"/>
</dbReference>
<evidence type="ECO:0000313" key="16">
    <source>
        <dbReference type="Proteomes" id="UP000054858"/>
    </source>
</evidence>
<dbReference type="FunFam" id="3.40.640.10:FF:000010">
    <property type="entry name" value="Phosphoserine aminotransferase"/>
    <property type="match status" value="1"/>
</dbReference>
<dbReference type="InterPro" id="IPR000192">
    <property type="entry name" value="Aminotrans_V_dom"/>
</dbReference>
<keyword evidence="12" id="KW-0963">Cytoplasm</keyword>
<dbReference type="InterPro" id="IPR015422">
    <property type="entry name" value="PyrdxlP-dep_Trfase_small"/>
</dbReference>
<comment type="catalytic activity">
    <reaction evidence="11 12 13">
        <text>O-phospho-L-serine + 2-oxoglutarate = 3-phosphooxypyruvate + L-glutamate</text>
        <dbReference type="Rhea" id="RHEA:14329"/>
        <dbReference type="ChEBI" id="CHEBI:16810"/>
        <dbReference type="ChEBI" id="CHEBI:18110"/>
        <dbReference type="ChEBI" id="CHEBI:29985"/>
        <dbReference type="ChEBI" id="CHEBI:57524"/>
        <dbReference type="EC" id="2.6.1.52"/>
    </reaction>
</comment>
<dbReference type="NCBIfam" id="TIGR01364">
    <property type="entry name" value="serC_1"/>
    <property type="match status" value="1"/>
</dbReference>
<dbReference type="PATRIC" id="fig|29423.5.peg.1624"/>
<feature type="binding site" evidence="12">
    <location>
        <position position="183"/>
    </location>
    <ligand>
        <name>pyridoxal 5'-phosphate</name>
        <dbReference type="ChEBI" id="CHEBI:597326"/>
    </ligand>
</feature>
<keyword evidence="7 12" id="KW-0663">Pyridoxal phosphate</keyword>
<comment type="caution">
    <text evidence="15">The sequence shown here is derived from an EMBL/GenBank/DDBJ whole genome shotgun (WGS) entry which is preliminary data.</text>
</comment>
<dbReference type="EC" id="2.6.1.52" evidence="12"/>
<dbReference type="InterPro" id="IPR022278">
    <property type="entry name" value="Pser_aminoTfrase"/>
</dbReference>
<sequence>MLPESVLREAQSELMNWQGSGMSVLEIGHRTDEFKAMLDEAEALLRELLAIPDHYHVLFLGGAARTQFAMIPMNLLSPAEQAGYLVSGLWSSLAFTEATKLTNAYCIASSESDGFVSIPEPQSWQVRQNTAYVYFTPNETINGVRFSSPPSVANIPLVADMTSCLLSEPLNVADYGLIFAGAQKNIAAAGLTIVIIRDDLLQKSGDRLLPTMMDYRTHVAYHSVYATPPVFNCYLAGKMFKWIKAQGGVEPLYHQNCQKAARLYQYIDESSFYYGRVEQHARSIVNVCFALKKPSLEQEFVRAAAQRGLLSLAGHRMAGGLRASLYNAMPMSGVELLIAFMQEFSEEHH</sequence>
<feature type="domain" description="Aminotransferase class V" evidence="14">
    <location>
        <begin position="2"/>
        <end position="337"/>
    </location>
</feature>
<evidence type="ECO:0000313" key="15">
    <source>
        <dbReference type="EMBL" id="KTD37873.1"/>
    </source>
</evidence>
<dbReference type="GO" id="GO:0030170">
    <property type="term" value="F:pyridoxal phosphate binding"/>
    <property type="evidence" value="ECO:0007669"/>
    <property type="project" value="UniProtKB-UniRule"/>
</dbReference>
<organism evidence="15 16">
    <name type="scientific">Legionella oakridgensis</name>
    <dbReference type="NCBI Taxonomy" id="29423"/>
    <lineage>
        <taxon>Bacteria</taxon>
        <taxon>Pseudomonadati</taxon>
        <taxon>Pseudomonadota</taxon>
        <taxon>Gammaproteobacteria</taxon>
        <taxon>Legionellales</taxon>
        <taxon>Legionellaceae</taxon>
        <taxon>Legionella</taxon>
    </lineage>
</organism>
<comment type="pathway">
    <text evidence="1 12">Cofactor biosynthesis; pyridoxine 5'-phosphate biosynthesis; pyridoxine 5'-phosphate from D-erythrose 4-phosphate: step 3/5.</text>
</comment>
<evidence type="ECO:0000256" key="4">
    <source>
        <dbReference type="ARBA" id="ARBA00022576"/>
    </source>
</evidence>
<dbReference type="EMBL" id="LNYP01000029">
    <property type="protein sequence ID" value="KTD37873.1"/>
    <property type="molecule type" value="Genomic_DNA"/>
</dbReference>
<evidence type="ECO:0000256" key="2">
    <source>
        <dbReference type="ARBA" id="ARBA00005099"/>
    </source>
</evidence>
<evidence type="ECO:0000256" key="8">
    <source>
        <dbReference type="ARBA" id="ARBA00023096"/>
    </source>
</evidence>
<dbReference type="PANTHER" id="PTHR43247">
    <property type="entry name" value="PHOSPHOSERINE AMINOTRANSFERASE"/>
    <property type="match status" value="1"/>
</dbReference>
<reference evidence="15 16" key="1">
    <citation type="submission" date="2015-11" db="EMBL/GenBank/DDBJ databases">
        <title>Genomic analysis of 38 Legionella species identifies large and diverse effector repertoires.</title>
        <authorList>
            <person name="Burstein D."/>
            <person name="Amaro F."/>
            <person name="Zusman T."/>
            <person name="Lifshitz Z."/>
            <person name="Cohen O."/>
            <person name="Gilbert J.A."/>
            <person name="Pupko T."/>
            <person name="Shuman H.A."/>
            <person name="Segal G."/>
        </authorList>
    </citation>
    <scope>NUCLEOTIDE SEQUENCE [LARGE SCALE GENOMIC DNA]</scope>
    <source>
        <strain evidence="15 16">Oak Ridge-10</strain>
    </source>
</reference>
<dbReference type="InterPro" id="IPR020578">
    <property type="entry name" value="Aminotrans_V_PyrdxlP_BS"/>
</dbReference>
<dbReference type="GO" id="GO:0008615">
    <property type="term" value="P:pyridoxine biosynthetic process"/>
    <property type="evidence" value="ECO:0007669"/>
    <property type="project" value="UniProtKB-UniRule"/>
</dbReference>
<feature type="binding site" evidence="12">
    <location>
        <begin position="64"/>
        <end position="65"/>
    </location>
    <ligand>
        <name>pyridoxal 5'-phosphate</name>
        <dbReference type="ChEBI" id="CHEBI:597326"/>
    </ligand>
</feature>
<dbReference type="HAMAP" id="MF_00160">
    <property type="entry name" value="SerC_aminotrans_5"/>
    <property type="match status" value="1"/>
</dbReference>
<comment type="function">
    <text evidence="12">Catalyzes the reversible conversion of 3-phosphohydroxypyruvate to phosphoserine and of 3-hydroxy-2-oxo-4-phosphonooxybutanoate to phosphohydroxythreonine.</text>
</comment>
<evidence type="ECO:0000256" key="10">
    <source>
        <dbReference type="ARBA" id="ARBA00047630"/>
    </source>
</evidence>
<dbReference type="GO" id="GO:0006564">
    <property type="term" value="P:L-serine biosynthetic process"/>
    <property type="evidence" value="ECO:0007669"/>
    <property type="project" value="UniProtKB-UniRule"/>
</dbReference>
<feature type="binding site" evidence="12">
    <location>
        <position position="160"/>
    </location>
    <ligand>
        <name>pyridoxal 5'-phosphate</name>
        <dbReference type="ChEBI" id="CHEBI:597326"/>
    </ligand>
</feature>
<evidence type="ECO:0000259" key="14">
    <source>
        <dbReference type="Pfam" id="PF00266"/>
    </source>
</evidence>
<comment type="subunit">
    <text evidence="12">Homodimer.</text>
</comment>
<name>A0A0W0WZY1_9GAMM</name>
<evidence type="ECO:0000256" key="7">
    <source>
        <dbReference type="ARBA" id="ARBA00022898"/>
    </source>
</evidence>
<dbReference type="UniPathway" id="UPA00135">
    <property type="reaction ID" value="UER00197"/>
</dbReference>
<evidence type="ECO:0000256" key="12">
    <source>
        <dbReference type="HAMAP-Rule" id="MF_00160"/>
    </source>
</evidence>
<comment type="similarity">
    <text evidence="3 12">Belongs to the class-V pyridoxal-phosphate-dependent aminotransferase family. SerC subfamily.</text>
</comment>
<gene>
    <name evidence="12 15" type="primary">serC</name>
    <name evidence="15" type="ORF">Loak_1549</name>
</gene>
<evidence type="ECO:0000256" key="5">
    <source>
        <dbReference type="ARBA" id="ARBA00022605"/>
    </source>
</evidence>
<protein>
    <recommendedName>
        <fullName evidence="12">Phosphoserine aminotransferase</fullName>
        <ecNumber evidence="12">2.6.1.52</ecNumber>
    </recommendedName>
    <alternativeName>
        <fullName evidence="12">Phosphohydroxythreonine aminotransferase</fullName>
        <shortName evidence="12">PSAT</shortName>
    </alternativeName>
</protein>
<evidence type="ECO:0000256" key="11">
    <source>
        <dbReference type="ARBA" id="ARBA00049007"/>
    </source>
</evidence>
<dbReference type="UniPathway" id="UPA00244">
    <property type="reaction ID" value="UER00311"/>
</dbReference>
<dbReference type="PANTHER" id="PTHR43247:SF1">
    <property type="entry name" value="PHOSPHOSERINE AMINOTRANSFERASE"/>
    <property type="match status" value="1"/>
</dbReference>
<dbReference type="SUPFAM" id="SSF53383">
    <property type="entry name" value="PLP-dependent transferases"/>
    <property type="match status" value="1"/>
</dbReference>
<feature type="binding site" evidence="12">
    <location>
        <position position="30"/>
    </location>
    <ligand>
        <name>L-glutamate</name>
        <dbReference type="ChEBI" id="CHEBI:29985"/>
    </ligand>
</feature>
<feature type="binding site" evidence="12">
    <location>
        <position position="90"/>
    </location>
    <ligand>
        <name>pyridoxal 5'-phosphate</name>
        <dbReference type="ChEBI" id="CHEBI:597326"/>
    </ligand>
</feature>
<dbReference type="PIRSF" id="PIRSF000525">
    <property type="entry name" value="SerC"/>
    <property type="match status" value="1"/>
</dbReference>
<dbReference type="Gene3D" id="3.90.1150.10">
    <property type="entry name" value="Aspartate Aminotransferase, domain 1"/>
    <property type="match status" value="1"/>
</dbReference>